<feature type="compositionally biased region" description="Basic and acidic residues" evidence="1">
    <location>
        <begin position="60"/>
        <end position="78"/>
    </location>
</feature>
<feature type="compositionally biased region" description="Low complexity" evidence="1">
    <location>
        <begin position="90"/>
        <end position="100"/>
    </location>
</feature>
<reference evidence="2 3" key="1">
    <citation type="submission" date="2011-10" db="EMBL/GenBank/DDBJ databases">
        <authorList>
            <person name="Genoscope - CEA"/>
        </authorList>
    </citation>
    <scope>NUCLEOTIDE SEQUENCE [LARGE SCALE GENOMIC DNA]</scope>
    <source>
        <strain evidence="2 3">RCC 1105</strain>
    </source>
</reference>
<dbReference type="Proteomes" id="UP000198341">
    <property type="component" value="Chromosome 9"/>
</dbReference>
<accession>K8F2Q0</accession>
<keyword evidence="3" id="KW-1185">Reference proteome</keyword>
<protein>
    <submittedName>
        <fullName evidence="2">Uncharacterized protein</fullName>
    </submittedName>
</protein>
<evidence type="ECO:0000256" key="1">
    <source>
        <dbReference type="SAM" id="MobiDB-lite"/>
    </source>
</evidence>
<proteinExistence type="predicted"/>
<sequence>MIITNISNAILRNTQNLAKVSIFGGFAYGFIQTMKSGESALVPTSRWVSSHVLSSSQHKGGKEERNSAGEEKAEEATVLRRHHHQNDGPSSSVRGEGVESSDIERRRVNASVAWSSMR</sequence>
<name>K8F2Q0_9CHLO</name>
<dbReference type="EMBL" id="FO082270">
    <property type="protein sequence ID" value="CCO66598.1"/>
    <property type="molecule type" value="Genomic_DNA"/>
</dbReference>
<evidence type="ECO:0000313" key="2">
    <source>
        <dbReference type="EMBL" id="CCO66598.1"/>
    </source>
</evidence>
<dbReference type="RefSeq" id="XP_007511038.1">
    <property type="nucleotide sequence ID" value="XM_007510976.1"/>
</dbReference>
<feature type="region of interest" description="Disordered" evidence="1">
    <location>
        <begin position="52"/>
        <end position="118"/>
    </location>
</feature>
<evidence type="ECO:0000313" key="3">
    <source>
        <dbReference type="Proteomes" id="UP000198341"/>
    </source>
</evidence>
<gene>
    <name evidence="2" type="ORF">Bathy09g01720</name>
</gene>
<dbReference type="GeneID" id="19013679"/>
<dbReference type="AlphaFoldDB" id="K8F2Q0"/>
<dbReference type="KEGG" id="bpg:Bathy09g01720"/>
<organism evidence="2 3">
    <name type="scientific">Bathycoccus prasinos</name>
    <dbReference type="NCBI Taxonomy" id="41875"/>
    <lineage>
        <taxon>Eukaryota</taxon>
        <taxon>Viridiplantae</taxon>
        <taxon>Chlorophyta</taxon>
        <taxon>Mamiellophyceae</taxon>
        <taxon>Mamiellales</taxon>
        <taxon>Bathycoccaceae</taxon>
        <taxon>Bathycoccus</taxon>
    </lineage>
</organism>